<protein>
    <submittedName>
        <fullName evidence="2">WD-repeat protein</fullName>
    </submittedName>
</protein>
<dbReference type="GO" id="GO:0003714">
    <property type="term" value="F:transcription corepressor activity"/>
    <property type="evidence" value="ECO:0007669"/>
    <property type="project" value="InterPro"/>
</dbReference>
<dbReference type="InterPro" id="IPR044716">
    <property type="entry name" value="LEUNIG-like"/>
</dbReference>
<dbReference type="SMART" id="SM00320">
    <property type="entry name" value="WD40"/>
    <property type="match status" value="4"/>
</dbReference>
<dbReference type="InterPro" id="IPR001680">
    <property type="entry name" value="WD40_rpt"/>
</dbReference>
<accession>A0A2P2MFR3</accession>
<dbReference type="SUPFAM" id="SSF50978">
    <property type="entry name" value="WD40 repeat-like"/>
    <property type="match status" value="1"/>
</dbReference>
<dbReference type="InterPro" id="IPR015943">
    <property type="entry name" value="WD40/YVTN_repeat-like_dom_sf"/>
</dbReference>
<dbReference type="InterPro" id="IPR036322">
    <property type="entry name" value="WD40_repeat_dom_sf"/>
</dbReference>
<proteinExistence type="predicted"/>
<dbReference type="EMBL" id="GGEC01048611">
    <property type="protein sequence ID" value="MBX29095.1"/>
    <property type="molecule type" value="Transcribed_RNA"/>
</dbReference>
<organism evidence="2">
    <name type="scientific">Rhizophora mucronata</name>
    <name type="common">Asiatic mangrove</name>
    <dbReference type="NCBI Taxonomy" id="61149"/>
    <lineage>
        <taxon>Eukaryota</taxon>
        <taxon>Viridiplantae</taxon>
        <taxon>Streptophyta</taxon>
        <taxon>Embryophyta</taxon>
        <taxon>Tracheophyta</taxon>
        <taxon>Spermatophyta</taxon>
        <taxon>Magnoliopsida</taxon>
        <taxon>eudicotyledons</taxon>
        <taxon>Gunneridae</taxon>
        <taxon>Pentapetalae</taxon>
        <taxon>rosids</taxon>
        <taxon>fabids</taxon>
        <taxon>Malpighiales</taxon>
        <taxon>Rhizophoraceae</taxon>
        <taxon>Rhizophora</taxon>
    </lineage>
</organism>
<name>A0A2P2MFR3_RHIMU</name>
<sequence>MSLDFHPKKNDLFCSCDGNNEIRFWNITQLSCIRILKGGSAQVSFQPRIGHLLAAAAENVVSIFDVETDSRKYTLKGHSTEVHSICWDVNGEYLSSVSQESVKVWSLASGDCIHELSSSGNNFHSCVFHPSYSTLLVIGGYQSLELWNMAENKCMTMAAHDCVISALAQSPVTGMIASASHDKSVKIWK</sequence>
<dbReference type="PANTHER" id="PTHR44376">
    <property type="entry name" value="TRANSCRIPTIONAL REGULATOR OF FILAMENTOUS GROWTH FLO8"/>
    <property type="match status" value="1"/>
</dbReference>
<reference evidence="2" key="1">
    <citation type="submission" date="2018-02" db="EMBL/GenBank/DDBJ databases">
        <title>Rhizophora mucronata_Transcriptome.</title>
        <authorList>
            <person name="Meera S.P."/>
            <person name="Sreeshan A."/>
            <person name="Augustine A."/>
        </authorList>
    </citation>
    <scope>NUCLEOTIDE SEQUENCE</scope>
    <source>
        <tissue evidence="2">Leaf</tissue>
    </source>
</reference>
<dbReference type="Pfam" id="PF00400">
    <property type="entry name" value="WD40"/>
    <property type="match status" value="2"/>
</dbReference>
<dbReference type="PROSITE" id="PS50082">
    <property type="entry name" value="WD_REPEATS_2"/>
    <property type="match status" value="2"/>
</dbReference>
<dbReference type="Gene3D" id="2.130.10.10">
    <property type="entry name" value="YVTN repeat-like/Quinoprotein amine dehydrogenase"/>
    <property type="match status" value="2"/>
</dbReference>
<evidence type="ECO:0000256" key="1">
    <source>
        <dbReference type="PROSITE-ProRule" id="PRU00221"/>
    </source>
</evidence>
<feature type="repeat" description="WD" evidence="1">
    <location>
        <begin position="157"/>
        <end position="189"/>
    </location>
</feature>
<keyword evidence="1" id="KW-0853">WD repeat</keyword>
<dbReference type="PANTHER" id="PTHR44376:SF9">
    <property type="entry name" value="TRANSCRIPTIONAL COREPRESSOR LEUNIG_HOMOLOG"/>
    <property type="match status" value="1"/>
</dbReference>
<dbReference type="AlphaFoldDB" id="A0A2P2MFR3"/>
<feature type="repeat" description="WD" evidence="1">
    <location>
        <begin position="75"/>
        <end position="115"/>
    </location>
</feature>
<dbReference type="PROSITE" id="PS50294">
    <property type="entry name" value="WD_REPEATS_REGION"/>
    <property type="match status" value="1"/>
</dbReference>
<evidence type="ECO:0000313" key="2">
    <source>
        <dbReference type="EMBL" id="MBX29095.1"/>
    </source>
</evidence>